<gene>
    <name evidence="1" type="ORF">BXY64_3700</name>
</gene>
<dbReference type="RefSeq" id="WP_120241410.1">
    <property type="nucleotide sequence ID" value="NZ_RAPQ01000012.1"/>
</dbReference>
<dbReference type="AlphaFoldDB" id="A0A419WMW4"/>
<evidence type="ECO:0000313" key="1">
    <source>
        <dbReference type="EMBL" id="RKD96754.1"/>
    </source>
</evidence>
<evidence type="ECO:0000313" key="2">
    <source>
        <dbReference type="Proteomes" id="UP000284531"/>
    </source>
</evidence>
<dbReference type="EMBL" id="RAPQ01000012">
    <property type="protein sequence ID" value="RKD96754.1"/>
    <property type="molecule type" value="Genomic_DNA"/>
</dbReference>
<dbReference type="Proteomes" id="UP000284531">
    <property type="component" value="Unassembled WGS sequence"/>
</dbReference>
<protein>
    <submittedName>
        <fullName evidence="1">Uncharacterized protein</fullName>
    </submittedName>
</protein>
<organism evidence="1 2">
    <name type="scientific">Marinifilum flexuosum</name>
    <dbReference type="NCBI Taxonomy" id="1117708"/>
    <lineage>
        <taxon>Bacteria</taxon>
        <taxon>Pseudomonadati</taxon>
        <taxon>Bacteroidota</taxon>
        <taxon>Bacteroidia</taxon>
        <taxon>Marinilabiliales</taxon>
        <taxon>Marinifilaceae</taxon>
    </lineage>
</organism>
<proteinExistence type="predicted"/>
<keyword evidence="2" id="KW-1185">Reference proteome</keyword>
<accession>A0A419WMW4</accession>
<sequence>MKQIVLDALESLTQEKKDAKQFPTHVLELDLNKEIRKRLKSALHELRREEKIRFGETLNNNFFELIETKK</sequence>
<comment type="caution">
    <text evidence="1">The sequence shown here is derived from an EMBL/GenBank/DDBJ whole genome shotgun (WGS) entry which is preliminary data.</text>
</comment>
<dbReference type="OrthoDB" id="1122239at2"/>
<name>A0A419WMW4_9BACT</name>
<reference evidence="1 2" key="1">
    <citation type="submission" date="2018-09" db="EMBL/GenBank/DDBJ databases">
        <title>Genomic Encyclopedia of Archaeal and Bacterial Type Strains, Phase II (KMG-II): from individual species to whole genera.</title>
        <authorList>
            <person name="Goeker M."/>
        </authorList>
    </citation>
    <scope>NUCLEOTIDE SEQUENCE [LARGE SCALE GENOMIC DNA]</scope>
    <source>
        <strain evidence="1 2">DSM 21950</strain>
    </source>
</reference>